<dbReference type="Proteomes" id="UP000501346">
    <property type="component" value="Chromosome SeXI"/>
</dbReference>
<feature type="domain" description="WW" evidence="1">
    <location>
        <begin position="78"/>
        <end position="108"/>
    </location>
</feature>
<evidence type="ECO:0000313" key="4">
    <source>
        <dbReference type="Proteomes" id="UP000501346"/>
    </source>
</evidence>
<dbReference type="PROSITE" id="PS51676">
    <property type="entry name" value="FF"/>
    <property type="match status" value="4"/>
</dbReference>
<dbReference type="GO" id="GO:0005685">
    <property type="term" value="C:U1 snRNP"/>
    <property type="evidence" value="ECO:0007669"/>
    <property type="project" value="TreeGrafter"/>
</dbReference>
<proteinExistence type="predicted"/>
<sequence>MSIEDIALASSSIAIIRYESEVFSAQSLLWVLSRGVMSNWKEAKDANGRVYYYNTLTKESTWEKPKELVPQQEGLFQENGWKAAKTAEGKTYYYNASTRQTSWTIPAFDKSTDLIAKRESEVITSAQPTANKSISIGEEKKALQQTAKEEESQYTNNSRLLNVTRRTKEEAEKEFITMLEDNQVDSTWSFSKIISELGTKDPRYWMVDDDPLWKKELFEKYLSNRSADQLLKEHNETSKFKDAFLKMLQNNSNIKYYTRWSTAKRLIADEPIYKHSVVNEKTKRQTFQEYIDTLTNTERESKEKLKEQALVELREYLNSILAVGSPSSEAFITWQQLLNHYVFEKSKRYMANKHFRILTHEDVLIEYLKVVDTMEINLENELSQLRLGNYTKDRIGRDNFKSLLKEIPIQIKANTQWSDIYPYFKSDPRFLQMLGRNGSSCLDLFLDYVDEQKMYIFAQRSIAQQTLIDQNFQWNNGDSDEATKKAIEKLLANDPKFSKDDKEDLGLITDGIIQQRNEKIQQKLQNERRILEQKKHYFWLLLQRIYTKTGKPKPSTWDLASKELCETLEFKALGDDDATRKQIFDDFKPEHSAPNTESATVGVTLTTSRKRHLSPSIELDY</sequence>
<feature type="domain" description="WW" evidence="1">
    <location>
        <begin position="34"/>
        <end position="67"/>
    </location>
</feature>
<dbReference type="EMBL" id="CP049008">
    <property type="protein sequence ID" value="QID86435.1"/>
    <property type="molecule type" value="Genomic_DNA"/>
</dbReference>
<evidence type="ECO:0000259" key="1">
    <source>
        <dbReference type="PROSITE" id="PS50020"/>
    </source>
</evidence>
<dbReference type="FunFam" id="1.10.10.440:FF:000045">
    <property type="entry name" value="U1 snRNP protein"/>
    <property type="match status" value="1"/>
</dbReference>
<feature type="domain" description="FF" evidence="2">
    <location>
        <begin position="237"/>
        <end position="293"/>
    </location>
</feature>
<dbReference type="SMART" id="SM00441">
    <property type="entry name" value="FF"/>
    <property type="match status" value="4"/>
</dbReference>
<protein>
    <submittedName>
        <fullName evidence="3">U1 snRNP protein</fullName>
    </submittedName>
</protein>
<gene>
    <name evidence="3" type="primary">PRP40_3</name>
    <name evidence="3" type="ORF">GRS66_009063</name>
</gene>
<reference evidence="3 4" key="1">
    <citation type="journal article" date="2019" name="BMC Genomics">
        <title>Chromosome level assembly and comparative genome analysis confirm lager-brewing yeasts originated from a single hybridization.</title>
        <authorList>
            <person name="Salazar A.N."/>
            <person name="Gorter de Vries A.R."/>
            <person name="van den Broek M."/>
            <person name="Brouwers N."/>
            <person name="de la Torre Cortes P."/>
            <person name="Kuijpers N.G.A."/>
            <person name="Daran J.G."/>
            <person name="Abeel T."/>
        </authorList>
    </citation>
    <scope>NUCLEOTIDE SEQUENCE [LARGE SCALE GENOMIC DNA]</scope>
    <source>
        <strain evidence="3 4">CBS 1483</strain>
    </source>
</reference>
<dbReference type="InterPro" id="IPR036517">
    <property type="entry name" value="FF_domain_sf"/>
</dbReference>
<dbReference type="GO" id="GO:0045292">
    <property type="term" value="P:mRNA cis splicing, via spliceosome"/>
    <property type="evidence" value="ECO:0007669"/>
    <property type="project" value="InterPro"/>
</dbReference>
<feature type="domain" description="FF" evidence="2">
    <location>
        <begin position="392"/>
        <end position="451"/>
    </location>
</feature>
<dbReference type="OrthoDB" id="187617at2759"/>
<evidence type="ECO:0000259" key="2">
    <source>
        <dbReference type="PROSITE" id="PS51676"/>
    </source>
</evidence>
<dbReference type="InterPro" id="IPR039726">
    <property type="entry name" value="Prp40-like"/>
</dbReference>
<feature type="domain" description="FF" evidence="2">
    <location>
        <begin position="168"/>
        <end position="224"/>
    </location>
</feature>
<dbReference type="InterPro" id="IPR036020">
    <property type="entry name" value="WW_dom_sf"/>
</dbReference>
<dbReference type="AlphaFoldDB" id="A0A6C1EBB9"/>
<dbReference type="CDD" id="cd00201">
    <property type="entry name" value="WW"/>
    <property type="match status" value="2"/>
</dbReference>
<name>A0A6C1EBB9_SACPS</name>
<evidence type="ECO:0000313" key="3">
    <source>
        <dbReference type="EMBL" id="QID86435.1"/>
    </source>
</evidence>
<feature type="domain" description="FF" evidence="2">
    <location>
        <begin position="529"/>
        <end position="590"/>
    </location>
</feature>
<dbReference type="SMART" id="SM00456">
    <property type="entry name" value="WW"/>
    <property type="match status" value="2"/>
</dbReference>
<dbReference type="FunFam" id="1.10.10.440:FF:000050">
    <property type="entry name" value="U1 snRNP protein"/>
    <property type="match status" value="1"/>
</dbReference>
<dbReference type="GO" id="GO:0003723">
    <property type="term" value="F:RNA binding"/>
    <property type="evidence" value="ECO:0007669"/>
    <property type="project" value="TreeGrafter"/>
</dbReference>
<organism evidence="3 4">
    <name type="scientific">Saccharomyces pastorianus</name>
    <name type="common">Lager yeast</name>
    <name type="synonym">Saccharomyces cerevisiae x Saccharomyces eubayanus</name>
    <dbReference type="NCBI Taxonomy" id="27292"/>
    <lineage>
        <taxon>Eukaryota</taxon>
        <taxon>Fungi</taxon>
        <taxon>Dikarya</taxon>
        <taxon>Ascomycota</taxon>
        <taxon>Saccharomycotina</taxon>
        <taxon>Saccharomycetes</taxon>
        <taxon>Saccharomycetales</taxon>
        <taxon>Saccharomycetaceae</taxon>
        <taxon>Saccharomyces</taxon>
    </lineage>
</organism>
<dbReference type="PROSITE" id="PS50020">
    <property type="entry name" value="WW_DOMAIN_2"/>
    <property type="match status" value="2"/>
</dbReference>
<dbReference type="Pfam" id="PF01846">
    <property type="entry name" value="FF"/>
    <property type="match status" value="3"/>
</dbReference>
<dbReference type="Gene3D" id="2.20.70.10">
    <property type="match status" value="2"/>
</dbReference>
<dbReference type="PANTHER" id="PTHR11864">
    <property type="entry name" value="PRE-MRNA-PROCESSING PROTEIN PRP40"/>
    <property type="match status" value="1"/>
</dbReference>
<dbReference type="InterPro" id="IPR002713">
    <property type="entry name" value="FF_domain"/>
</dbReference>
<keyword evidence="4" id="KW-1185">Reference proteome</keyword>
<dbReference type="PANTHER" id="PTHR11864:SF0">
    <property type="entry name" value="PRP40 PRE-MRNA PROCESSING FACTOR 40 HOMOLOG A (YEAST)"/>
    <property type="match status" value="1"/>
</dbReference>
<dbReference type="PROSITE" id="PS01159">
    <property type="entry name" value="WW_DOMAIN_1"/>
    <property type="match status" value="2"/>
</dbReference>
<dbReference type="Pfam" id="PF00397">
    <property type="entry name" value="WW"/>
    <property type="match status" value="2"/>
</dbReference>
<dbReference type="GO" id="GO:0071004">
    <property type="term" value="C:U2-type prespliceosome"/>
    <property type="evidence" value="ECO:0007669"/>
    <property type="project" value="TreeGrafter"/>
</dbReference>
<dbReference type="SUPFAM" id="SSF81698">
    <property type="entry name" value="FF domain"/>
    <property type="match status" value="3"/>
</dbReference>
<dbReference type="InterPro" id="IPR001202">
    <property type="entry name" value="WW_dom"/>
</dbReference>
<dbReference type="SUPFAM" id="SSF51045">
    <property type="entry name" value="WW domain"/>
    <property type="match status" value="2"/>
</dbReference>
<accession>A0A6C1EBB9</accession>
<dbReference type="Gene3D" id="1.10.10.440">
    <property type="entry name" value="FF domain"/>
    <property type="match status" value="4"/>
</dbReference>